<keyword evidence="9 13" id="KW-0269">Exonuclease</keyword>
<keyword evidence="9" id="KW-0267">Excision nuclease</keyword>
<keyword evidence="7 9" id="KW-0234">DNA repair</keyword>
<evidence type="ECO:0000313" key="14">
    <source>
        <dbReference type="Proteomes" id="UP000240500"/>
    </source>
</evidence>
<dbReference type="Pfam" id="PF00867">
    <property type="entry name" value="XPG_I"/>
    <property type="match status" value="1"/>
</dbReference>
<keyword evidence="9" id="KW-0479">Metal-binding</keyword>
<dbReference type="PANTHER" id="PTHR11081:SF8">
    <property type="entry name" value="EXONUCLEASE 1"/>
    <property type="match status" value="1"/>
</dbReference>
<keyword evidence="2" id="KW-0597">Phosphoprotein</keyword>
<dbReference type="GO" id="GO:0046872">
    <property type="term" value="F:metal ion binding"/>
    <property type="evidence" value="ECO:0007669"/>
    <property type="project" value="UniProtKB-UniRule"/>
</dbReference>
<evidence type="ECO:0000256" key="7">
    <source>
        <dbReference type="ARBA" id="ARBA00023204"/>
    </source>
</evidence>
<evidence type="ECO:0000313" key="13">
    <source>
        <dbReference type="EMBL" id="SOV77882.1"/>
    </source>
</evidence>
<comment type="similarity">
    <text evidence="9">Belongs to the XPG/RAD2 endonuclease family. EXO1 subfamily.</text>
</comment>
<dbReference type="FunFam" id="3.40.50.1010:FF:000002">
    <property type="entry name" value="Exonuclease 1, putative"/>
    <property type="match status" value="1"/>
</dbReference>
<dbReference type="Gene3D" id="3.40.50.1010">
    <property type="entry name" value="5'-nuclease"/>
    <property type="match status" value="1"/>
</dbReference>
<keyword evidence="3 9" id="KW-0540">Nuclease</keyword>
<protein>
    <recommendedName>
        <fullName evidence="9">Exonuclease 1</fullName>
        <ecNumber evidence="9">3.1.-.-</ecNumber>
    </recommendedName>
</protein>
<feature type="domain" description="XPG N-terminal" evidence="12">
    <location>
        <begin position="1"/>
        <end position="99"/>
    </location>
</feature>
<name>A0A2P9DA81_PLARE</name>
<comment type="cofactor">
    <cofactor evidence="9">
        <name>Mg(2+)</name>
        <dbReference type="ChEBI" id="CHEBI:18420"/>
    </cofactor>
    <text evidence="9">Binds 2 magnesium ions per subunit. They probably participate in the reaction catalyzed by the enzyme. May bind an additional third magnesium ion after substrate binding.</text>
</comment>
<dbReference type="InterPro" id="IPR036279">
    <property type="entry name" value="5-3_exonuclease_C_sf"/>
</dbReference>
<dbReference type="EMBL" id="LT969570">
    <property type="protein sequence ID" value="SOV77882.1"/>
    <property type="molecule type" value="Genomic_DNA"/>
</dbReference>
<dbReference type="SUPFAM" id="SSF88723">
    <property type="entry name" value="PIN domain-like"/>
    <property type="match status" value="1"/>
</dbReference>
<comment type="function">
    <text evidence="9">5'-&gt;3' double-stranded DNA exonuclease which may also possess a cryptic 3'-&gt;5' double-stranded DNA exonuclease activity. Functions in DNA mismatch repair.</text>
</comment>
<dbReference type="InterPro" id="IPR006086">
    <property type="entry name" value="XPG-I_dom"/>
</dbReference>
<comment type="subcellular location">
    <subcellularLocation>
        <location evidence="1 9">Nucleus</location>
    </subcellularLocation>
</comment>
<keyword evidence="9" id="KW-0228">DNA excision</keyword>
<dbReference type="GO" id="GO:0003677">
    <property type="term" value="F:DNA binding"/>
    <property type="evidence" value="ECO:0007669"/>
    <property type="project" value="UniProtKB-UniRule"/>
</dbReference>
<keyword evidence="8 9" id="KW-0539">Nucleus</keyword>
<dbReference type="VEuPathDB" id="PlasmoDB:PRG01_0723900"/>
<dbReference type="PRINTS" id="PR00853">
    <property type="entry name" value="XPGRADSUPER"/>
</dbReference>
<dbReference type="Proteomes" id="UP000240500">
    <property type="component" value="Chromosome 7"/>
</dbReference>
<feature type="region of interest" description="Disordered" evidence="10">
    <location>
        <begin position="279"/>
        <end position="309"/>
    </location>
</feature>
<keyword evidence="5 9" id="KW-0378">Hydrolase</keyword>
<keyword evidence="4 9" id="KW-0227">DNA damage</keyword>
<dbReference type="OrthoDB" id="26491at2759"/>
<organism evidence="13 14">
    <name type="scientific">Plasmodium reichenowi</name>
    <dbReference type="NCBI Taxonomy" id="5854"/>
    <lineage>
        <taxon>Eukaryota</taxon>
        <taxon>Sar</taxon>
        <taxon>Alveolata</taxon>
        <taxon>Apicomplexa</taxon>
        <taxon>Aconoidasida</taxon>
        <taxon>Haemosporida</taxon>
        <taxon>Plasmodiidae</taxon>
        <taxon>Plasmodium</taxon>
        <taxon>Plasmodium (Laverania)</taxon>
    </lineage>
</organism>
<dbReference type="InterPro" id="IPR029060">
    <property type="entry name" value="PIN-like_dom_sf"/>
</dbReference>
<dbReference type="GO" id="GO:0017108">
    <property type="term" value="F:5'-flap endonuclease activity"/>
    <property type="evidence" value="ECO:0007669"/>
    <property type="project" value="TreeGrafter"/>
</dbReference>
<accession>A0A2P9DA81</accession>
<evidence type="ECO:0000259" key="11">
    <source>
        <dbReference type="SMART" id="SM00484"/>
    </source>
</evidence>
<evidence type="ECO:0000256" key="8">
    <source>
        <dbReference type="ARBA" id="ARBA00023242"/>
    </source>
</evidence>
<dbReference type="VEuPathDB" id="PlasmoDB:PRCDC_0722200"/>
<dbReference type="GO" id="GO:0006281">
    <property type="term" value="P:DNA repair"/>
    <property type="evidence" value="ECO:0007669"/>
    <property type="project" value="UniProtKB-UniRule"/>
</dbReference>
<evidence type="ECO:0000256" key="4">
    <source>
        <dbReference type="ARBA" id="ARBA00022763"/>
    </source>
</evidence>
<dbReference type="Gene3D" id="1.10.150.20">
    <property type="entry name" value="5' to 3' exonuclease, C-terminal subdomain"/>
    <property type="match status" value="1"/>
</dbReference>
<evidence type="ECO:0000256" key="1">
    <source>
        <dbReference type="ARBA" id="ARBA00004123"/>
    </source>
</evidence>
<dbReference type="GO" id="GO:0035312">
    <property type="term" value="F:5'-3' DNA exonuclease activity"/>
    <property type="evidence" value="ECO:0007669"/>
    <property type="project" value="UniProtKB-UniRule"/>
</dbReference>
<dbReference type="SUPFAM" id="SSF47807">
    <property type="entry name" value="5' to 3' exonuclease, C-terminal subdomain"/>
    <property type="match status" value="1"/>
</dbReference>
<keyword evidence="9" id="KW-0460">Magnesium</keyword>
<reference evidence="13 14" key="1">
    <citation type="submission" date="2016-09" db="EMBL/GenBank/DDBJ databases">
        <authorList>
            <consortium name="Pathogen Informatics"/>
        </authorList>
    </citation>
    <scope>NUCLEOTIDE SEQUENCE [LARGE SCALE GENOMIC DNA]</scope>
</reference>
<proteinExistence type="inferred from homology"/>
<gene>
    <name evidence="13" type="ORF">PRG01_0723900</name>
</gene>
<dbReference type="EC" id="3.1.-.-" evidence="9"/>
<dbReference type="CDD" id="cd09857">
    <property type="entry name" value="PIN_EXO1"/>
    <property type="match status" value="1"/>
</dbReference>
<dbReference type="InterPro" id="IPR044752">
    <property type="entry name" value="PIN-like_EXO1"/>
</dbReference>
<evidence type="ECO:0000256" key="3">
    <source>
        <dbReference type="ARBA" id="ARBA00022722"/>
    </source>
</evidence>
<sequence>MGISNLLQFLKPIIKNSHISKYKNEVVGVDIMCWIHRGLISCAYDIVTDQYNDSYLNFIEKMLIPIYNHNIKVVFVFDGEELPEKKKENMIRKNRREKAKMELQEIISKVKNPRTNEMVLKKCIQAISVSKEIIDSVKEFCRKKNIDYIISPYEADAQLSYLCRMGFISCAISEDSDLLVYGCPRVLYKLKNTGECNEISLMPINDLIDWNIINKIKNPLSNSYNEFYITPIKKLQNSDDYDSDISLDEETSVECIMNDPYVQNDNEFINISKKTKSIVNSNNNNKKKKKKKNKNKNKKKTNKKKNMQKSKCDNIIKQYIQRFDWPEELFKLQYFNIDMFLTMCVLSGCDYSNDFHITGMGIKTAYNLIFQHKNIENIFHFLISNDRWRNKIPENLNTFDKLMNTFQKIKNAFLNHQVYDFILRKNIPINESFKSSFVNKNSHFIIQQITDASLLYDPLLKIDNCLNIYPQINDIPLSSPQIRDDDYNKNDDTHNEGGHNIKINHDTYNEGGHNIKINHDTHNEGGHNIKINHDTRNEGGDNIEINHDTHNKGGHNIKINRDTHNEAGDNIEINHDTHNKGGDNIKINHDTHNKGGDNIKINHDTHNKGDDNFNINSVNCSFYNNHHMYTQSSKSTSFENIFKDFTSECFEYLEISPPSFIDPQNNNIPNNSKSEYFHNIITQEQVIQQTDVCRPLLHKDTNISNEINDEYHHLISDVTYNEYKNKTVENCNERINKRKTDDYIPSFNLKKKMKTASVHTSSSNSQDNLTIQHIEALDCNNQNVNDNEEKKNIYENSCSYDKTFNSERVNIFSMYDNNYQMWEKKDDLLKKNYNSFHANNIMETYNDHYINKTYDEHGNNKVNINICDDISTTNNDHNEEMLDEKKQFAEIKSAKNIYENMRKNFFLFKTLNEDINTPIKCLNVKGKMNVQDNCEQDDKVANLKSDKMTEEQNEKCDNILNEKCNNILNEKCNNILNEKCDNILNEKCNNILNEKCNNILNEKCNNILNEKCDNILNEKCNNILNEKCDNILNQKCDNILNEKCDNVLNNTPNLITNCIQNKMTTLLQITEENFFNDQNKNDTSFNKDFHTNKTYLNKKPTEINFPINEKKKNDLLRNPLEESRKSSLISYKNKTPSKNINSKSQLRITSFFKRIDKKTNENHNMHSTQKIFNEHNNNNLNDNIQNDKFYNNVFMNSPINYSVEYSEEDYINSFNDNYSDMKTFQKFKKKTKRNIKNTPQSYSIKDHFAVSLQSQDKNDKLSFTNYNSLEKDIFLNQGEKELQSNHDSINKEKNQNKHLQISSLTNDDNITMNNHTSNLNTQQNEQQSSNNNTIIIHSNNHQPNFSNENVISNNVFTEQDTYNKHITVLKSTEKVQNQSIEKNKETSQKINVEYILQNLNYNYQPKNQKINTFDYFKEKENVNHCNPYIDHNL</sequence>
<feature type="domain" description="XPG-I" evidence="11">
    <location>
        <begin position="142"/>
        <end position="210"/>
    </location>
</feature>
<dbReference type="SMART" id="SM00484">
    <property type="entry name" value="XPGI"/>
    <property type="match status" value="1"/>
</dbReference>
<dbReference type="Pfam" id="PF00752">
    <property type="entry name" value="XPG_N"/>
    <property type="match status" value="1"/>
</dbReference>
<evidence type="ECO:0000256" key="2">
    <source>
        <dbReference type="ARBA" id="ARBA00022553"/>
    </source>
</evidence>
<evidence type="ECO:0000259" key="12">
    <source>
        <dbReference type="SMART" id="SM00485"/>
    </source>
</evidence>
<dbReference type="GO" id="GO:0005634">
    <property type="term" value="C:nucleus"/>
    <property type="evidence" value="ECO:0007669"/>
    <property type="project" value="UniProtKB-SubCell"/>
</dbReference>
<evidence type="ECO:0000256" key="9">
    <source>
        <dbReference type="RuleBase" id="RU910737"/>
    </source>
</evidence>
<evidence type="ECO:0000256" key="6">
    <source>
        <dbReference type="ARBA" id="ARBA00023128"/>
    </source>
</evidence>
<feature type="compositionally biased region" description="Basic residues" evidence="10">
    <location>
        <begin position="285"/>
        <end position="308"/>
    </location>
</feature>
<dbReference type="CDD" id="cd09901">
    <property type="entry name" value="H3TH_FEN1-like"/>
    <property type="match status" value="1"/>
</dbReference>
<evidence type="ECO:0000256" key="5">
    <source>
        <dbReference type="ARBA" id="ARBA00022801"/>
    </source>
</evidence>
<dbReference type="SMART" id="SM00485">
    <property type="entry name" value="XPGN"/>
    <property type="match status" value="1"/>
</dbReference>
<keyword evidence="6" id="KW-0496">Mitochondrion</keyword>
<dbReference type="PANTHER" id="PTHR11081">
    <property type="entry name" value="FLAP ENDONUCLEASE FAMILY MEMBER"/>
    <property type="match status" value="1"/>
</dbReference>
<keyword evidence="9" id="KW-0238">DNA-binding</keyword>
<evidence type="ECO:0000256" key="10">
    <source>
        <dbReference type="SAM" id="MobiDB-lite"/>
    </source>
</evidence>
<dbReference type="InterPro" id="IPR006085">
    <property type="entry name" value="XPG_DNA_repair_N"/>
</dbReference>
<dbReference type="InterPro" id="IPR006084">
    <property type="entry name" value="XPG/Rad2"/>
</dbReference>